<accession>A0A2R7YVP4</accession>
<keyword evidence="1" id="KW-0378">Hydrolase</keyword>
<dbReference type="Pfam" id="PF00702">
    <property type="entry name" value="Hydrolase"/>
    <property type="match status" value="1"/>
</dbReference>
<dbReference type="RefSeq" id="WP_108345526.1">
    <property type="nucleotide sequence ID" value="NZ_PYXZ01000007.1"/>
</dbReference>
<dbReference type="GO" id="GO:0008967">
    <property type="term" value="F:phosphoglycolate phosphatase activity"/>
    <property type="evidence" value="ECO:0007669"/>
    <property type="project" value="TreeGrafter"/>
</dbReference>
<dbReference type="Gene3D" id="1.10.150.240">
    <property type="entry name" value="Putative phosphatase, domain 2"/>
    <property type="match status" value="1"/>
</dbReference>
<sequence>MTTSAVLFDIDGTLVDSTYHHAVAWLRAFARLTDVPPMWRVHRSIGMGGDRLVAEVADDETEERYGDDLRDAWREEYLELRAEVRPLPGASELVRLLAREGHVVALASSGDPQFAREAVDLLGIGSDIAELVTSQDVDASKPAPDLVQETLDRLGDVDNAVLVGDTVYDVRSAEAAGIGCVALRSGGFGRAELLESGALRVEEVPGDLLGLDWVPGRS</sequence>
<dbReference type="GO" id="GO:0006281">
    <property type="term" value="P:DNA repair"/>
    <property type="evidence" value="ECO:0007669"/>
    <property type="project" value="TreeGrafter"/>
</dbReference>
<dbReference type="PANTHER" id="PTHR43434:SF16">
    <property type="entry name" value="BLL8046 PROTEIN"/>
    <property type="match status" value="1"/>
</dbReference>
<dbReference type="OrthoDB" id="9793014at2"/>
<organism evidence="1 2">
    <name type="scientific">Nocardioides currus</name>
    <dbReference type="NCBI Taxonomy" id="2133958"/>
    <lineage>
        <taxon>Bacteria</taxon>
        <taxon>Bacillati</taxon>
        <taxon>Actinomycetota</taxon>
        <taxon>Actinomycetes</taxon>
        <taxon>Propionibacteriales</taxon>
        <taxon>Nocardioidaceae</taxon>
        <taxon>Nocardioides</taxon>
    </lineage>
</organism>
<dbReference type="InterPro" id="IPR050155">
    <property type="entry name" value="HAD-like_hydrolase_sf"/>
</dbReference>
<name>A0A2R7YVP4_9ACTN</name>
<dbReference type="InterPro" id="IPR006439">
    <property type="entry name" value="HAD-SF_hydro_IA"/>
</dbReference>
<dbReference type="NCBIfam" id="TIGR01549">
    <property type="entry name" value="HAD-SF-IA-v1"/>
    <property type="match status" value="1"/>
</dbReference>
<dbReference type="SFLD" id="SFLDS00003">
    <property type="entry name" value="Haloacid_Dehalogenase"/>
    <property type="match status" value="1"/>
</dbReference>
<dbReference type="InterPro" id="IPR023214">
    <property type="entry name" value="HAD_sf"/>
</dbReference>
<proteinExistence type="predicted"/>
<dbReference type="EMBL" id="PYXZ01000007">
    <property type="protein sequence ID" value="PUA80136.1"/>
    <property type="molecule type" value="Genomic_DNA"/>
</dbReference>
<dbReference type="InterPro" id="IPR036412">
    <property type="entry name" value="HAD-like_sf"/>
</dbReference>
<dbReference type="AlphaFoldDB" id="A0A2R7YVP4"/>
<evidence type="ECO:0000313" key="2">
    <source>
        <dbReference type="Proteomes" id="UP000244867"/>
    </source>
</evidence>
<comment type="caution">
    <text evidence="1">The sequence shown here is derived from an EMBL/GenBank/DDBJ whole genome shotgun (WGS) entry which is preliminary data.</text>
</comment>
<dbReference type="Proteomes" id="UP000244867">
    <property type="component" value="Unassembled WGS sequence"/>
</dbReference>
<dbReference type="SUPFAM" id="SSF56784">
    <property type="entry name" value="HAD-like"/>
    <property type="match status" value="1"/>
</dbReference>
<dbReference type="GO" id="GO:0005829">
    <property type="term" value="C:cytosol"/>
    <property type="evidence" value="ECO:0007669"/>
    <property type="project" value="TreeGrafter"/>
</dbReference>
<evidence type="ECO:0000313" key="1">
    <source>
        <dbReference type="EMBL" id="PUA80136.1"/>
    </source>
</evidence>
<reference evidence="1 2" key="1">
    <citation type="submission" date="2018-03" db="EMBL/GenBank/DDBJ databases">
        <authorList>
            <person name="Keele B.F."/>
        </authorList>
    </citation>
    <scope>NUCLEOTIDE SEQUENCE [LARGE SCALE GENOMIC DNA]</scope>
    <source>
        <strain evidence="1 2">IB-3</strain>
    </source>
</reference>
<dbReference type="SFLD" id="SFLDG01129">
    <property type="entry name" value="C1.5:_HAD__Beta-PGM__Phosphata"/>
    <property type="match status" value="1"/>
</dbReference>
<dbReference type="InterPro" id="IPR023198">
    <property type="entry name" value="PGP-like_dom2"/>
</dbReference>
<dbReference type="Gene3D" id="3.40.50.1000">
    <property type="entry name" value="HAD superfamily/HAD-like"/>
    <property type="match status" value="1"/>
</dbReference>
<protein>
    <submittedName>
        <fullName evidence="1">HAD family hydrolase</fullName>
    </submittedName>
</protein>
<dbReference type="PANTHER" id="PTHR43434">
    <property type="entry name" value="PHOSPHOGLYCOLATE PHOSPHATASE"/>
    <property type="match status" value="1"/>
</dbReference>
<keyword evidence="2" id="KW-1185">Reference proteome</keyword>
<gene>
    <name evidence="1" type="ORF">C7S10_16480</name>
</gene>